<name>A0A7C8NWR7_ORBOL</name>
<feature type="compositionally biased region" description="Basic residues" evidence="1">
    <location>
        <begin position="10"/>
        <end position="19"/>
    </location>
</feature>
<dbReference type="Proteomes" id="UP000475325">
    <property type="component" value="Unassembled WGS sequence"/>
</dbReference>
<organism evidence="2 3">
    <name type="scientific">Orbilia oligospora</name>
    <name type="common">Nematode-trapping fungus</name>
    <name type="synonym">Arthrobotrys oligospora</name>
    <dbReference type="NCBI Taxonomy" id="2813651"/>
    <lineage>
        <taxon>Eukaryota</taxon>
        <taxon>Fungi</taxon>
        <taxon>Dikarya</taxon>
        <taxon>Ascomycota</taxon>
        <taxon>Pezizomycotina</taxon>
        <taxon>Orbiliomycetes</taxon>
        <taxon>Orbiliales</taxon>
        <taxon>Orbiliaceae</taxon>
        <taxon>Orbilia</taxon>
    </lineage>
</organism>
<gene>
    <name evidence="2" type="ORF">TWF102_008076</name>
</gene>
<comment type="caution">
    <text evidence="2">The sequence shown here is derived from an EMBL/GenBank/DDBJ whole genome shotgun (WGS) entry which is preliminary data.</text>
</comment>
<sequence>MTPRLAPRLQQRKRQHSTRSQHQAYHFHNYPTAFRSNQSKFPSEFAKDRCHLFGDSIEAAVPLAADIRSYLAKKHRIYIRSRNDTALKFNALLLFFDISYAHLNNKDIDHFTTTVHGKADASFLDRKIIESLTGATGYDEASQVIMSAYLEAKIDLTLMELNRIIDHLLRN</sequence>
<protein>
    <submittedName>
        <fullName evidence="2">Uncharacterized protein</fullName>
    </submittedName>
</protein>
<dbReference type="AlphaFoldDB" id="A0A7C8NWR7"/>
<evidence type="ECO:0000313" key="2">
    <source>
        <dbReference type="EMBL" id="KAF3110499.1"/>
    </source>
</evidence>
<evidence type="ECO:0000313" key="3">
    <source>
        <dbReference type="Proteomes" id="UP000475325"/>
    </source>
</evidence>
<dbReference type="EMBL" id="WIQW01000005">
    <property type="protein sequence ID" value="KAF3110499.1"/>
    <property type="molecule type" value="Genomic_DNA"/>
</dbReference>
<feature type="region of interest" description="Disordered" evidence="1">
    <location>
        <begin position="1"/>
        <end position="22"/>
    </location>
</feature>
<evidence type="ECO:0000256" key="1">
    <source>
        <dbReference type="SAM" id="MobiDB-lite"/>
    </source>
</evidence>
<reference evidence="2 3" key="1">
    <citation type="submission" date="2019-06" db="EMBL/GenBank/DDBJ databases">
        <authorList>
            <person name="Palmer J.M."/>
        </authorList>
    </citation>
    <scope>NUCLEOTIDE SEQUENCE [LARGE SCALE GENOMIC DNA]</scope>
    <source>
        <strain evidence="2 3">TWF102</strain>
    </source>
</reference>
<accession>A0A7C8NWR7</accession>
<proteinExistence type="predicted"/>